<dbReference type="Gene3D" id="1.10.30.50">
    <property type="match status" value="1"/>
</dbReference>
<proteinExistence type="predicted"/>
<reference evidence="2" key="1">
    <citation type="submission" date="2024-07" db="EMBL/GenBank/DDBJ databases">
        <title>Complete genome sequence of Verrucomicrobiaceae bacterium NT6N.</title>
        <authorList>
            <person name="Huang C."/>
            <person name="Takami H."/>
            <person name="Hamasaki K."/>
        </authorList>
    </citation>
    <scope>NUCLEOTIDE SEQUENCE</scope>
    <source>
        <strain evidence="2">NT6N</strain>
    </source>
</reference>
<dbReference type="KEGG" id="osu:NT6N_37090"/>
<dbReference type="AlphaFoldDB" id="A0AAT9FRY5"/>
<evidence type="ECO:0000259" key="1">
    <source>
        <dbReference type="SMART" id="SM00507"/>
    </source>
</evidence>
<dbReference type="GO" id="GO:0003676">
    <property type="term" value="F:nucleic acid binding"/>
    <property type="evidence" value="ECO:0007669"/>
    <property type="project" value="InterPro"/>
</dbReference>
<keyword evidence="2" id="KW-0378">Hydrolase</keyword>
<organism evidence="2">
    <name type="scientific">Oceaniferula spumae</name>
    <dbReference type="NCBI Taxonomy" id="2979115"/>
    <lineage>
        <taxon>Bacteria</taxon>
        <taxon>Pseudomonadati</taxon>
        <taxon>Verrucomicrobiota</taxon>
        <taxon>Verrucomicrobiia</taxon>
        <taxon>Verrucomicrobiales</taxon>
        <taxon>Verrucomicrobiaceae</taxon>
        <taxon>Oceaniferula</taxon>
    </lineage>
</organism>
<protein>
    <submittedName>
        <fullName evidence="2">Restriction endonuclease</fullName>
    </submittedName>
</protein>
<dbReference type="PANTHER" id="PTHR33877:SF2">
    <property type="entry name" value="OS07G0170200 PROTEIN"/>
    <property type="match status" value="1"/>
</dbReference>
<gene>
    <name evidence="2" type="ORF">NT6N_37090</name>
</gene>
<evidence type="ECO:0000313" key="2">
    <source>
        <dbReference type="EMBL" id="BDS08669.1"/>
    </source>
</evidence>
<dbReference type="GO" id="GO:0004519">
    <property type="term" value="F:endonuclease activity"/>
    <property type="evidence" value="ECO:0007669"/>
    <property type="project" value="UniProtKB-KW"/>
</dbReference>
<dbReference type="PANTHER" id="PTHR33877">
    <property type="entry name" value="SLL1193 PROTEIN"/>
    <property type="match status" value="1"/>
</dbReference>
<dbReference type="EMBL" id="AP026866">
    <property type="protein sequence ID" value="BDS08669.1"/>
    <property type="molecule type" value="Genomic_DNA"/>
</dbReference>
<dbReference type="InterPro" id="IPR003615">
    <property type="entry name" value="HNH_nuc"/>
</dbReference>
<sequence length="195" mass="22401">MVNVLNLNVLVLNKVWQPIQTCSVRRAMKLLCLGHAQVVEAEGEAKYQTHDLGSWLETSANQVESMADHVIRTVSHAMRVPKVIVLAIYDKLPSKEVKFSRHNVFLRDHHTCQYCRQVFSEGDLNLDHVVPRDKGGPTRWDNIVTSCFDCNNRKANKLPHEVNMFPKTPPRAPLWRPLFGFRRKGGIDDSWESFL</sequence>
<dbReference type="SMART" id="SM00507">
    <property type="entry name" value="HNHc"/>
    <property type="match status" value="1"/>
</dbReference>
<name>A0AAT9FRY5_9BACT</name>
<feature type="domain" description="HNH nuclease" evidence="1">
    <location>
        <begin position="99"/>
        <end position="152"/>
    </location>
</feature>
<dbReference type="GO" id="GO:0008270">
    <property type="term" value="F:zinc ion binding"/>
    <property type="evidence" value="ECO:0007669"/>
    <property type="project" value="InterPro"/>
</dbReference>
<dbReference type="Pfam" id="PF01844">
    <property type="entry name" value="HNH"/>
    <property type="match status" value="1"/>
</dbReference>
<keyword evidence="2" id="KW-0255">Endonuclease</keyword>
<keyword evidence="2" id="KW-0540">Nuclease</keyword>
<accession>A0AAT9FRY5</accession>
<dbReference type="InterPro" id="IPR052892">
    <property type="entry name" value="NA-targeting_endonuclease"/>
</dbReference>
<dbReference type="CDD" id="cd00085">
    <property type="entry name" value="HNHc"/>
    <property type="match status" value="1"/>
</dbReference>
<dbReference type="InterPro" id="IPR002711">
    <property type="entry name" value="HNH"/>
</dbReference>